<proteinExistence type="inferred from homology"/>
<reference evidence="4 5" key="2">
    <citation type="submission" date="2017-10" db="EMBL/GenBank/DDBJ databases">
        <authorList>
            <person name="Banno H."/>
            <person name="Chua N.-H."/>
        </authorList>
    </citation>
    <scope>NUCLEOTIDE SEQUENCE [LARGE SCALE GENOMIC DNA]</scope>
    <source>
        <strain evidence="4 5">JK626</strain>
    </source>
</reference>
<evidence type="ECO:0000313" key="5">
    <source>
        <dbReference type="Proteomes" id="UP000225889"/>
    </source>
</evidence>
<keyword evidence="3" id="KW-0812">Transmembrane</keyword>
<evidence type="ECO:0000256" key="2">
    <source>
        <dbReference type="PIRNR" id="PIRNR016661"/>
    </source>
</evidence>
<feature type="transmembrane region" description="Helical" evidence="3">
    <location>
        <begin position="88"/>
        <end position="105"/>
    </location>
</feature>
<dbReference type="EMBL" id="PDYF01000001">
    <property type="protein sequence ID" value="PHU36651.1"/>
    <property type="molecule type" value="Genomic_DNA"/>
</dbReference>
<comment type="caution">
    <text evidence="4">The sequence shown here is derived from an EMBL/GenBank/DDBJ whole genome shotgun (WGS) entry which is preliminary data.</text>
</comment>
<keyword evidence="2 3" id="KW-0472">Membrane</keyword>
<dbReference type="PIRSF" id="PIRSF016661">
    <property type="entry name" value="BioY"/>
    <property type="match status" value="1"/>
</dbReference>
<protein>
    <recommendedName>
        <fullName evidence="2">Biotin transporter</fullName>
    </recommendedName>
</protein>
<comment type="subcellular location">
    <subcellularLocation>
        <location evidence="2">Cell membrane</location>
        <topology evidence="2">Multi-pass membrane protein</topology>
    </subcellularLocation>
</comment>
<feature type="transmembrane region" description="Helical" evidence="3">
    <location>
        <begin position="148"/>
        <end position="173"/>
    </location>
</feature>
<dbReference type="PANTHER" id="PTHR34295:SF1">
    <property type="entry name" value="BIOTIN TRANSPORTER BIOY"/>
    <property type="match status" value="1"/>
</dbReference>
<evidence type="ECO:0000256" key="3">
    <source>
        <dbReference type="SAM" id="Phobius"/>
    </source>
</evidence>
<reference evidence="4 5" key="1">
    <citation type="submission" date="2017-10" db="EMBL/GenBank/DDBJ databases">
        <title>Resolving the taxonomy of Roseburia spp., Eubacterium rectale and Agathobacter spp. through phylogenomic analysis.</title>
        <authorList>
            <person name="Sheridan P.O."/>
            <person name="Walker A.W."/>
            <person name="Duncan S.H."/>
            <person name="Scott K.P."/>
            <person name="Toole P.W.O."/>
            <person name="Luis P."/>
            <person name="Flint H.J."/>
        </authorList>
    </citation>
    <scope>NUCLEOTIDE SEQUENCE [LARGE SCALE GENOMIC DNA]</scope>
    <source>
        <strain evidence="4 5">JK626</strain>
    </source>
</reference>
<dbReference type="GO" id="GO:0015225">
    <property type="term" value="F:biotin transmembrane transporter activity"/>
    <property type="evidence" value="ECO:0007669"/>
    <property type="project" value="UniProtKB-UniRule"/>
</dbReference>
<dbReference type="RefSeq" id="WP_099390993.1">
    <property type="nucleotide sequence ID" value="NZ_PDYF01000001.1"/>
</dbReference>
<evidence type="ECO:0000256" key="1">
    <source>
        <dbReference type="ARBA" id="ARBA00010692"/>
    </source>
</evidence>
<evidence type="ECO:0000313" key="4">
    <source>
        <dbReference type="EMBL" id="PHU36651.1"/>
    </source>
</evidence>
<feature type="transmembrane region" description="Helical" evidence="3">
    <location>
        <begin position="60"/>
        <end position="82"/>
    </location>
</feature>
<keyword evidence="2" id="KW-0813">Transport</keyword>
<organism evidence="4 5">
    <name type="scientific">Pseudobutyrivibrio ruminis</name>
    <dbReference type="NCBI Taxonomy" id="46206"/>
    <lineage>
        <taxon>Bacteria</taxon>
        <taxon>Bacillati</taxon>
        <taxon>Bacillota</taxon>
        <taxon>Clostridia</taxon>
        <taxon>Lachnospirales</taxon>
        <taxon>Lachnospiraceae</taxon>
        <taxon>Pseudobutyrivibrio</taxon>
    </lineage>
</organism>
<dbReference type="PANTHER" id="PTHR34295">
    <property type="entry name" value="BIOTIN TRANSPORTER BIOY"/>
    <property type="match status" value="1"/>
</dbReference>
<feature type="transmembrane region" description="Helical" evidence="3">
    <location>
        <begin position="37"/>
        <end position="53"/>
    </location>
</feature>
<accession>A0A2G3E097</accession>
<dbReference type="Pfam" id="PF02632">
    <property type="entry name" value="BioY"/>
    <property type="match status" value="1"/>
</dbReference>
<dbReference type="Gene3D" id="1.10.1760.20">
    <property type="match status" value="1"/>
</dbReference>
<name>A0A2G3E097_9FIRM</name>
<keyword evidence="2" id="KW-1003">Cell membrane</keyword>
<dbReference type="Proteomes" id="UP000225889">
    <property type="component" value="Unassembled WGS sequence"/>
</dbReference>
<keyword evidence="3" id="KW-1133">Transmembrane helix</keyword>
<gene>
    <name evidence="4" type="ORF">CSX01_00180</name>
</gene>
<comment type="similarity">
    <text evidence="1 2">Belongs to the BioY family.</text>
</comment>
<feature type="transmembrane region" description="Helical" evidence="3">
    <location>
        <begin position="12"/>
        <end position="31"/>
    </location>
</feature>
<feature type="transmembrane region" description="Helical" evidence="3">
    <location>
        <begin position="112"/>
        <end position="136"/>
    </location>
</feature>
<dbReference type="GO" id="GO:0005886">
    <property type="term" value="C:plasma membrane"/>
    <property type="evidence" value="ECO:0007669"/>
    <property type="project" value="UniProtKB-SubCell"/>
</dbReference>
<sequence length="184" mass="19691">MTKSILSVKNQVLCALFAALVAIGAFIQIPVPYMDYFTLQFFFVLMAGILLGGKLGAISVGCYVLLGLVGLPIFAAGGGIGYVFRPSFGYLVGFIVAAFVTGTLSRKMSVSFLHCFLACLGGFAVTYGIGIVYKYLMLKYYLNTPETIGVILLSCFPLDMPGDLVLCGLASFVGTRLTAIRIME</sequence>
<dbReference type="InterPro" id="IPR003784">
    <property type="entry name" value="BioY"/>
</dbReference>
<dbReference type="AlphaFoldDB" id="A0A2G3E097"/>